<name>A0A497X9T6_9PROT</name>
<accession>A0A497X9T6</accession>
<organism evidence="1 2">
    <name type="scientific">Sulfurisoma sediminicola</name>
    <dbReference type="NCBI Taxonomy" id="1381557"/>
    <lineage>
        <taxon>Bacteria</taxon>
        <taxon>Pseudomonadati</taxon>
        <taxon>Pseudomonadota</taxon>
        <taxon>Betaproteobacteria</taxon>
        <taxon>Nitrosomonadales</taxon>
        <taxon>Sterolibacteriaceae</taxon>
        <taxon>Sulfurisoma</taxon>
    </lineage>
</organism>
<evidence type="ECO:0000313" key="2">
    <source>
        <dbReference type="Proteomes" id="UP000268908"/>
    </source>
</evidence>
<sequence>MSDPKKPCDLCSLPVGVKPFTLTASGGTLEFCCEGCLGIYQMLNEINEIPAAVPDNQATKT</sequence>
<evidence type="ECO:0008006" key="3">
    <source>
        <dbReference type="Google" id="ProtNLM"/>
    </source>
</evidence>
<dbReference type="Proteomes" id="UP000268908">
    <property type="component" value="Unassembled WGS sequence"/>
</dbReference>
<protein>
    <recommendedName>
        <fullName evidence="3">Metal-binding protein</fullName>
    </recommendedName>
</protein>
<dbReference type="AlphaFoldDB" id="A0A497X9T6"/>
<dbReference type="RefSeq" id="WP_121243009.1">
    <property type="nucleotide sequence ID" value="NZ_BHVV01000008.1"/>
</dbReference>
<dbReference type="OrthoDB" id="7362200at2"/>
<reference evidence="1 2" key="1">
    <citation type="submission" date="2018-10" db="EMBL/GenBank/DDBJ databases">
        <title>Genomic Encyclopedia of Type Strains, Phase IV (KMG-IV): sequencing the most valuable type-strain genomes for metagenomic binning, comparative biology and taxonomic classification.</title>
        <authorList>
            <person name="Goeker M."/>
        </authorList>
    </citation>
    <scope>NUCLEOTIDE SEQUENCE [LARGE SCALE GENOMIC DNA]</scope>
    <source>
        <strain evidence="1 2">DSM 26916</strain>
    </source>
</reference>
<gene>
    <name evidence="1" type="ORF">DFR35_2550</name>
</gene>
<evidence type="ECO:0000313" key="1">
    <source>
        <dbReference type="EMBL" id="RLJ62734.1"/>
    </source>
</evidence>
<dbReference type="EMBL" id="RCCI01000007">
    <property type="protein sequence ID" value="RLJ62734.1"/>
    <property type="molecule type" value="Genomic_DNA"/>
</dbReference>
<proteinExistence type="predicted"/>
<keyword evidence="2" id="KW-1185">Reference proteome</keyword>
<comment type="caution">
    <text evidence="1">The sequence shown here is derived from an EMBL/GenBank/DDBJ whole genome shotgun (WGS) entry which is preliminary data.</text>
</comment>